<feature type="non-terminal residue" evidence="9">
    <location>
        <position position="1"/>
    </location>
</feature>
<dbReference type="OrthoDB" id="10021397at2759"/>
<keyword evidence="4 7" id="KW-1133">Transmembrane helix</keyword>
<proteinExistence type="predicted"/>
<evidence type="ECO:0000256" key="2">
    <source>
        <dbReference type="ARBA" id="ARBA00022448"/>
    </source>
</evidence>
<keyword evidence="6" id="KW-0325">Glycoprotein</keyword>
<evidence type="ECO:0000256" key="1">
    <source>
        <dbReference type="ARBA" id="ARBA00004141"/>
    </source>
</evidence>
<dbReference type="SUPFAM" id="SSF103473">
    <property type="entry name" value="MFS general substrate transporter"/>
    <property type="match status" value="1"/>
</dbReference>
<evidence type="ECO:0000256" key="3">
    <source>
        <dbReference type="ARBA" id="ARBA00022692"/>
    </source>
</evidence>
<dbReference type="InterPro" id="IPR036259">
    <property type="entry name" value="MFS_trans_sf"/>
</dbReference>
<feature type="domain" description="Major facilitator superfamily (MFS) profile" evidence="8">
    <location>
        <begin position="1"/>
        <end position="337"/>
    </location>
</feature>
<dbReference type="PROSITE" id="PS50850">
    <property type="entry name" value="MFS"/>
    <property type="match status" value="1"/>
</dbReference>
<dbReference type="InterPro" id="IPR011701">
    <property type="entry name" value="MFS"/>
</dbReference>
<feature type="transmembrane region" description="Helical" evidence="7">
    <location>
        <begin position="17"/>
        <end position="36"/>
    </location>
</feature>
<reference evidence="9" key="1">
    <citation type="journal article" date="2020" name="Stud. Mycol.">
        <title>101 Dothideomycetes genomes: a test case for predicting lifestyles and emergence of pathogens.</title>
        <authorList>
            <person name="Haridas S."/>
            <person name="Albert R."/>
            <person name="Binder M."/>
            <person name="Bloem J."/>
            <person name="Labutti K."/>
            <person name="Salamov A."/>
            <person name="Andreopoulos B."/>
            <person name="Baker S."/>
            <person name="Barry K."/>
            <person name="Bills G."/>
            <person name="Bluhm B."/>
            <person name="Cannon C."/>
            <person name="Castanera R."/>
            <person name="Culley D."/>
            <person name="Daum C."/>
            <person name="Ezra D."/>
            <person name="Gonzalez J."/>
            <person name="Henrissat B."/>
            <person name="Kuo A."/>
            <person name="Liang C."/>
            <person name="Lipzen A."/>
            <person name="Lutzoni F."/>
            <person name="Magnuson J."/>
            <person name="Mondo S."/>
            <person name="Nolan M."/>
            <person name="Ohm R."/>
            <person name="Pangilinan J."/>
            <person name="Park H.-J."/>
            <person name="Ramirez L."/>
            <person name="Alfaro M."/>
            <person name="Sun H."/>
            <person name="Tritt A."/>
            <person name="Yoshinaga Y."/>
            <person name="Zwiers L.-H."/>
            <person name="Turgeon B."/>
            <person name="Goodwin S."/>
            <person name="Spatafora J."/>
            <person name="Crous P."/>
            <person name="Grigoriev I."/>
        </authorList>
    </citation>
    <scope>NUCLEOTIDE SEQUENCE</scope>
    <source>
        <strain evidence="9">CBS 627.86</strain>
    </source>
</reference>
<keyword evidence="10" id="KW-1185">Reference proteome</keyword>
<dbReference type="PANTHER" id="PTHR23501">
    <property type="entry name" value="MAJOR FACILITATOR SUPERFAMILY"/>
    <property type="match status" value="1"/>
</dbReference>
<accession>A0A6A5YRS4</accession>
<organism evidence="9 10">
    <name type="scientific">Lophiotrema nucula</name>
    <dbReference type="NCBI Taxonomy" id="690887"/>
    <lineage>
        <taxon>Eukaryota</taxon>
        <taxon>Fungi</taxon>
        <taxon>Dikarya</taxon>
        <taxon>Ascomycota</taxon>
        <taxon>Pezizomycotina</taxon>
        <taxon>Dothideomycetes</taxon>
        <taxon>Pleosporomycetidae</taxon>
        <taxon>Pleosporales</taxon>
        <taxon>Lophiotremataceae</taxon>
        <taxon>Lophiotrema</taxon>
    </lineage>
</organism>
<evidence type="ECO:0000313" key="9">
    <source>
        <dbReference type="EMBL" id="KAF2109710.1"/>
    </source>
</evidence>
<feature type="transmembrane region" description="Helical" evidence="7">
    <location>
        <begin position="104"/>
        <end position="123"/>
    </location>
</feature>
<keyword evidence="5 7" id="KW-0472">Membrane</keyword>
<feature type="transmembrane region" description="Helical" evidence="7">
    <location>
        <begin position="174"/>
        <end position="191"/>
    </location>
</feature>
<name>A0A6A5YRS4_9PLEO</name>
<evidence type="ECO:0000259" key="8">
    <source>
        <dbReference type="PROSITE" id="PS50850"/>
    </source>
</evidence>
<dbReference type="Pfam" id="PF07690">
    <property type="entry name" value="MFS_1"/>
    <property type="match status" value="1"/>
</dbReference>
<dbReference type="PRINTS" id="PR01036">
    <property type="entry name" value="TCRTETB"/>
</dbReference>
<protein>
    <submittedName>
        <fullName evidence="9">Major facilitator superfamily domain-containing protein</fullName>
    </submittedName>
</protein>
<feature type="transmembrane region" description="Helical" evidence="7">
    <location>
        <begin position="42"/>
        <end position="63"/>
    </location>
</feature>
<dbReference type="EMBL" id="ML977341">
    <property type="protein sequence ID" value="KAF2109710.1"/>
    <property type="molecule type" value="Genomic_DNA"/>
</dbReference>
<dbReference type="PANTHER" id="PTHR23501:SF187">
    <property type="entry name" value="MAJOR FACILITATOR SUPERFAMILY (MFS) PROFILE DOMAIN-CONTAINING PROTEIN"/>
    <property type="match status" value="1"/>
</dbReference>
<dbReference type="Gene3D" id="1.20.1720.10">
    <property type="entry name" value="Multidrug resistance protein D"/>
    <property type="match status" value="1"/>
</dbReference>
<feature type="transmembrane region" description="Helical" evidence="7">
    <location>
        <begin position="143"/>
        <end position="162"/>
    </location>
</feature>
<dbReference type="Proteomes" id="UP000799770">
    <property type="component" value="Unassembled WGS sequence"/>
</dbReference>
<evidence type="ECO:0000256" key="6">
    <source>
        <dbReference type="ARBA" id="ARBA00023180"/>
    </source>
</evidence>
<evidence type="ECO:0000256" key="5">
    <source>
        <dbReference type="ARBA" id="ARBA00023136"/>
    </source>
</evidence>
<dbReference type="AlphaFoldDB" id="A0A6A5YRS4"/>
<dbReference type="InterPro" id="IPR020846">
    <property type="entry name" value="MFS_dom"/>
</dbReference>
<feature type="transmembrane region" description="Helical" evidence="7">
    <location>
        <begin position="75"/>
        <end position="98"/>
    </location>
</feature>
<evidence type="ECO:0000313" key="10">
    <source>
        <dbReference type="Proteomes" id="UP000799770"/>
    </source>
</evidence>
<evidence type="ECO:0000256" key="4">
    <source>
        <dbReference type="ARBA" id="ARBA00022989"/>
    </source>
</evidence>
<dbReference type="GO" id="GO:0005886">
    <property type="term" value="C:plasma membrane"/>
    <property type="evidence" value="ECO:0007669"/>
    <property type="project" value="TreeGrafter"/>
</dbReference>
<comment type="subcellular location">
    <subcellularLocation>
        <location evidence="1">Membrane</location>
        <topology evidence="1">Multi-pass membrane protein</topology>
    </subcellularLocation>
</comment>
<gene>
    <name evidence="9" type="ORF">BDV96DRAFT_502431</name>
</gene>
<keyword evidence="3 7" id="KW-0812">Transmembrane</keyword>
<evidence type="ECO:0000256" key="7">
    <source>
        <dbReference type="SAM" id="Phobius"/>
    </source>
</evidence>
<sequence>IQPLCAQLSDILGRKSVMLSSIMFFFIGGAICGTANSGGVLITGRVIQGIGSGGVMLLMEVILCDIVSLRERSKYLSIVLSMAAIGAMVGPPLGGAIAEGSWRWIFFINLPLSAIALLAMAVFMKLSWKKPSSWKTAALQVDWIDTTTFTGSITSILYGLVVGSSNLPWTSPGVILPLILGFIGWICFHAYEASKYPSNPAVPSHLFGNRTSAAAFRITFVISIFNVSFDRNSYLISDPNIRDLMSHGNAYQYISGPLIKSLPESVKSEVIAAYARSLRTVWEVAIGIASLGMFLVCLERHVPLRKDLNTSYGINEESIKHPEDRQGVELDSVRREG</sequence>
<dbReference type="GO" id="GO:0022857">
    <property type="term" value="F:transmembrane transporter activity"/>
    <property type="evidence" value="ECO:0007669"/>
    <property type="project" value="InterPro"/>
</dbReference>
<keyword evidence="2" id="KW-0813">Transport</keyword>